<dbReference type="InterPro" id="IPR025949">
    <property type="entry name" value="PapC-like_C"/>
</dbReference>
<dbReference type="AlphaFoldDB" id="A0AAJ4WDE9"/>
<dbReference type="Gene3D" id="2.60.40.2610">
    <property type="entry name" value="Outer membrane usher protein FimD, plug domain"/>
    <property type="match status" value="1"/>
</dbReference>
<dbReference type="GO" id="GO:0015473">
    <property type="term" value="F:fimbrial usher porin activity"/>
    <property type="evidence" value="ECO:0007669"/>
    <property type="project" value="InterPro"/>
</dbReference>
<evidence type="ECO:0000256" key="9">
    <source>
        <dbReference type="ARBA" id="ARBA00023237"/>
    </source>
</evidence>
<comment type="similarity">
    <text evidence="2 10">Belongs to the fimbrial export usher family.</text>
</comment>
<accession>A0AAJ4WDE9</accession>
<dbReference type="EMBL" id="FOLW01000017">
    <property type="protein sequence ID" value="SFD41119.1"/>
    <property type="molecule type" value="Genomic_DNA"/>
</dbReference>
<dbReference type="InterPro" id="IPR018030">
    <property type="entry name" value="Fimbrial_membr_usher_CS"/>
</dbReference>
<dbReference type="GO" id="GO:0009279">
    <property type="term" value="C:cell outer membrane"/>
    <property type="evidence" value="ECO:0007669"/>
    <property type="project" value="UniProtKB-SubCell"/>
</dbReference>
<dbReference type="FunFam" id="2.60.40.3110:FF:000001">
    <property type="entry name" value="Putative fimbrial outer membrane usher"/>
    <property type="match status" value="1"/>
</dbReference>
<dbReference type="InterPro" id="IPR000015">
    <property type="entry name" value="Fimb_usher"/>
</dbReference>
<dbReference type="InterPro" id="IPR042186">
    <property type="entry name" value="FimD_plug_dom"/>
</dbReference>
<dbReference type="PANTHER" id="PTHR30451">
    <property type="entry name" value="OUTER MEMBRANE USHER PROTEIN"/>
    <property type="match status" value="1"/>
</dbReference>
<name>A0AAJ4WDE9_9GAMM</name>
<keyword evidence="9 10" id="KW-0998">Cell outer membrane</keyword>
<dbReference type="PROSITE" id="PS01151">
    <property type="entry name" value="FIMBRIAL_USHER"/>
    <property type="match status" value="1"/>
</dbReference>
<dbReference type="Pfam" id="PF13954">
    <property type="entry name" value="PapC_N"/>
    <property type="match status" value="1"/>
</dbReference>
<comment type="caution">
    <text evidence="13">The sequence shown here is derived from an EMBL/GenBank/DDBJ whole genome shotgun (WGS) entry which is preliminary data.</text>
</comment>
<feature type="domain" description="PapC N-terminal" evidence="12">
    <location>
        <begin position="38"/>
        <end position="186"/>
    </location>
</feature>
<feature type="domain" description="PapC-like C-terminal" evidence="11">
    <location>
        <begin position="786"/>
        <end position="855"/>
    </location>
</feature>
<dbReference type="Proteomes" id="UP000226420">
    <property type="component" value="Unassembled WGS sequence"/>
</dbReference>
<evidence type="ECO:0000256" key="8">
    <source>
        <dbReference type="ARBA" id="ARBA00023136"/>
    </source>
</evidence>
<dbReference type="Gene3D" id="2.60.40.3110">
    <property type="match status" value="1"/>
</dbReference>
<evidence type="ECO:0000259" key="11">
    <source>
        <dbReference type="Pfam" id="PF13953"/>
    </source>
</evidence>
<gene>
    <name evidence="13" type="ORF">SAMN02745723_1175</name>
</gene>
<keyword evidence="7" id="KW-0732">Signal</keyword>
<keyword evidence="4" id="KW-1134">Transmembrane beta strand</keyword>
<keyword evidence="5 10" id="KW-1029">Fimbrium biogenesis</keyword>
<evidence type="ECO:0000256" key="6">
    <source>
        <dbReference type="ARBA" id="ARBA00022692"/>
    </source>
</evidence>
<evidence type="ECO:0000256" key="3">
    <source>
        <dbReference type="ARBA" id="ARBA00022448"/>
    </source>
</evidence>
<keyword evidence="8 10" id="KW-0472">Membrane</keyword>
<dbReference type="Gene3D" id="2.60.40.2070">
    <property type="match status" value="1"/>
</dbReference>
<evidence type="ECO:0000256" key="1">
    <source>
        <dbReference type="ARBA" id="ARBA00004571"/>
    </source>
</evidence>
<dbReference type="InterPro" id="IPR043142">
    <property type="entry name" value="PapC-like_C_sf"/>
</dbReference>
<dbReference type="Pfam" id="PF00577">
    <property type="entry name" value="Usher"/>
    <property type="match status" value="1"/>
</dbReference>
<dbReference type="PANTHER" id="PTHR30451:SF21">
    <property type="entry name" value="FIMBRIAL USHER DOMAIN-CONTAINING PROTEIN YDET-RELATED"/>
    <property type="match status" value="1"/>
</dbReference>
<evidence type="ECO:0000256" key="5">
    <source>
        <dbReference type="ARBA" id="ARBA00022558"/>
    </source>
</evidence>
<evidence type="ECO:0000256" key="10">
    <source>
        <dbReference type="RuleBase" id="RU003884"/>
    </source>
</evidence>
<organism evidence="13 14">
    <name type="scientific">Pragia fontium DSM 5563 = ATCC 49100</name>
    <dbReference type="NCBI Taxonomy" id="1122977"/>
    <lineage>
        <taxon>Bacteria</taxon>
        <taxon>Pseudomonadati</taxon>
        <taxon>Pseudomonadota</taxon>
        <taxon>Gammaproteobacteria</taxon>
        <taxon>Enterobacterales</taxon>
        <taxon>Budviciaceae</taxon>
        <taxon>Pragia</taxon>
    </lineage>
</organism>
<evidence type="ECO:0000313" key="13">
    <source>
        <dbReference type="EMBL" id="SFD41119.1"/>
    </source>
</evidence>
<keyword evidence="6 10" id="KW-0812">Transmembrane</keyword>
<evidence type="ECO:0000259" key="12">
    <source>
        <dbReference type="Pfam" id="PF13954"/>
    </source>
</evidence>
<dbReference type="GO" id="GO:0009297">
    <property type="term" value="P:pilus assembly"/>
    <property type="evidence" value="ECO:0007669"/>
    <property type="project" value="InterPro"/>
</dbReference>
<sequence length="877" mass="95135">MDMKNNKLSHDGNLCLCKRFNVISLLLTCALPALGRDYFDPGLLSLNGEQQAAMVDLTTFETAGQLPEGEYFFTLYVNQYEQGQYSIQFKKNSDGKIQPTLTPKQLHDLGVNTTILPAFSGMPIDKPIFDLAALIPESKIKADLSLLRLDLSIPQVAMQSHAQGSVDPALWEQGVPALLLNYNLNGSRNWQEGQWENSHSRQDSLFANLRGGINLDAWRLRSDMTYSNSKNTNNNQFGSRQTDTRFTNTYLQRDIQFLRSEILFGENSTGNEVFDTIPFRGIKLNSNDEMLPYSLRGFAPLVSGVASTNARVTLSQNGSVIYQTYVAPGPFSISDLYQTGQAGDLTMTITEADGSVHTQTLAYSSLPIMQRTGGIKYEVTTGRYHGGITDGSQQMNFGLGTLMYGLPNNITLYGGGLVAQEYYSAVIGSGVSLGDVGALSADITLASAQIKGLTERQRGNAYRVRYAKSLLSTGTSIDLAAYRYSTQNYYSFSDANNIGYQLNDDQLPWALERQRNSIQLQVNQDMASWGSLFISASRDNYWGSGRVNNSVSAGYNSSYKGISYGLTYRIDRVQNSGNGGGDWPENRQISMNVQIPFNLFSNAESVRNMYASYQISHNNQGNQQQQAGITGTALEDHLAYSVIQGYGNQSQGTNGTLSSSYQGSQGMVSGGYSYGDSYRSVNMGATGGVVVHPQGVTLSQTLGSAVAIVSTPGASGVAVGNGSSRTNHWGQAVVPYLSDYQKNNISLDPSTLPDDVDVTQSSLNIYPTKGAVILANFATRVGFQALITLIQSNHTPVPFGAIARFDNPEANSVPNTSIVGDAGQVYLSGLPETGSLTAQWGPAIDQQCRARFNLTNSVPSKNNPLHQTQVTCEGATP</sequence>
<dbReference type="InterPro" id="IPR025885">
    <property type="entry name" value="PapC_N"/>
</dbReference>
<evidence type="ECO:0000256" key="7">
    <source>
        <dbReference type="ARBA" id="ARBA00022729"/>
    </source>
</evidence>
<dbReference type="SUPFAM" id="SSF141729">
    <property type="entry name" value="FimD N-terminal domain-like"/>
    <property type="match status" value="1"/>
</dbReference>
<dbReference type="Pfam" id="PF13953">
    <property type="entry name" value="PapC_C"/>
    <property type="match status" value="1"/>
</dbReference>
<keyword evidence="3 10" id="KW-0813">Transport</keyword>
<dbReference type="InterPro" id="IPR037224">
    <property type="entry name" value="PapC_N_sf"/>
</dbReference>
<protein>
    <submittedName>
        <fullName evidence="13">Outer membrane usher protein</fullName>
    </submittedName>
</protein>
<reference evidence="13 14" key="1">
    <citation type="submission" date="2016-10" db="EMBL/GenBank/DDBJ databases">
        <authorList>
            <person name="Varghese N."/>
            <person name="Submissions S."/>
        </authorList>
    </citation>
    <scope>NUCLEOTIDE SEQUENCE [LARGE SCALE GENOMIC DNA]</scope>
    <source>
        <strain evidence="13 14">DSM 5563</strain>
    </source>
</reference>
<proteinExistence type="inferred from homology"/>
<comment type="subcellular location">
    <subcellularLocation>
        <location evidence="1 10">Cell outer membrane</location>
        <topology evidence="1 10">Multi-pass membrane protein</topology>
    </subcellularLocation>
</comment>
<evidence type="ECO:0000256" key="4">
    <source>
        <dbReference type="ARBA" id="ARBA00022452"/>
    </source>
</evidence>
<dbReference type="Gene3D" id="3.10.20.410">
    <property type="match status" value="1"/>
</dbReference>
<evidence type="ECO:0000256" key="2">
    <source>
        <dbReference type="ARBA" id="ARBA00008064"/>
    </source>
</evidence>
<evidence type="ECO:0000313" key="14">
    <source>
        <dbReference type="Proteomes" id="UP000226420"/>
    </source>
</evidence>